<organism evidence="1">
    <name type="scientific">marine sediment metagenome</name>
    <dbReference type="NCBI Taxonomy" id="412755"/>
    <lineage>
        <taxon>unclassified sequences</taxon>
        <taxon>metagenomes</taxon>
        <taxon>ecological metagenomes</taxon>
    </lineage>
</organism>
<dbReference type="AlphaFoldDB" id="A0A0F9C6B9"/>
<evidence type="ECO:0000313" key="1">
    <source>
        <dbReference type="EMBL" id="KKL21837.1"/>
    </source>
</evidence>
<reference evidence="1" key="1">
    <citation type="journal article" date="2015" name="Nature">
        <title>Complex archaea that bridge the gap between prokaryotes and eukaryotes.</title>
        <authorList>
            <person name="Spang A."/>
            <person name="Saw J.H."/>
            <person name="Jorgensen S.L."/>
            <person name="Zaremba-Niedzwiedzka K."/>
            <person name="Martijn J."/>
            <person name="Lind A.E."/>
            <person name="van Eijk R."/>
            <person name="Schleper C."/>
            <person name="Guy L."/>
            <person name="Ettema T.J."/>
        </authorList>
    </citation>
    <scope>NUCLEOTIDE SEQUENCE</scope>
</reference>
<protein>
    <recommendedName>
        <fullName evidence="2">ASCH domain-containing protein</fullName>
    </recommendedName>
</protein>
<accession>A0A0F9C6B9</accession>
<proteinExistence type="predicted"/>
<evidence type="ECO:0008006" key="2">
    <source>
        <dbReference type="Google" id="ProtNLM"/>
    </source>
</evidence>
<dbReference type="EMBL" id="LAZR01037581">
    <property type="protein sequence ID" value="KKL21837.1"/>
    <property type="molecule type" value="Genomic_DNA"/>
</dbReference>
<gene>
    <name evidence="1" type="ORF">LCGC14_2441450</name>
</gene>
<comment type="caution">
    <text evidence="1">The sequence shown here is derived from an EMBL/GenBank/DDBJ whole genome shotgun (WGS) entry which is preliminary data.</text>
</comment>
<sequence>MVRAILDGRKTQTRRVIKPQPDTEWLEHIIKRNKTNRPYGEFGIMVMVDGKEKKSPYGVPGDKLYVRERFAFHKHYDHLAPSKVPDFAEVQYFATDEETMLRGKWRPSIHMPKWASRITLEIKDMRVERVRDITEEDAKSEGVSEAEQCDHVRQACEDIGCYGNGHRATFAHLWDSINLKRGYPWSKNCWVWVVEFEVINGRK</sequence>
<name>A0A0F9C6B9_9ZZZZ</name>